<keyword evidence="2" id="KW-1185">Reference proteome</keyword>
<gene>
    <name evidence="1" type="ORF">Q0590_30895</name>
</gene>
<sequence>MNNLSQNNLQEIVFNKAFLNATNNDFEKRIAIIWDKVNLLKEIEYVQNEEDKFSVAYRFMEIELEKVCNENKLLKQIIKP</sequence>
<name>A0ABT8RF34_9BACT</name>
<organism evidence="1 2">
    <name type="scientific">Rhodocytophaga aerolata</name>
    <dbReference type="NCBI Taxonomy" id="455078"/>
    <lineage>
        <taxon>Bacteria</taxon>
        <taxon>Pseudomonadati</taxon>
        <taxon>Bacteroidota</taxon>
        <taxon>Cytophagia</taxon>
        <taxon>Cytophagales</taxon>
        <taxon>Rhodocytophagaceae</taxon>
        <taxon>Rhodocytophaga</taxon>
    </lineage>
</organism>
<accession>A0ABT8RF34</accession>
<comment type="caution">
    <text evidence="1">The sequence shown here is derived from an EMBL/GenBank/DDBJ whole genome shotgun (WGS) entry which is preliminary data.</text>
</comment>
<evidence type="ECO:0000313" key="1">
    <source>
        <dbReference type="EMBL" id="MDO1450721.1"/>
    </source>
</evidence>
<dbReference type="Proteomes" id="UP001168528">
    <property type="component" value="Unassembled WGS sequence"/>
</dbReference>
<proteinExistence type="predicted"/>
<evidence type="ECO:0000313" key="2">
    <source>
        <dbReference type="Proteomes" id="UP001168528"/>
    </source>
</evidence>
<protein>
    <submittedName>
        <fullName evidence="1">Uncharacterized protein</fullName>
    </submittedName>
</protein>
<reference evidence="1" key="1">
    <citation type="submission" date="2023-07" db="EMBL/GenBank/DDBJ databases">
        <title>The genome sequence of Rhodocytophaga aerolata KACC 12507.</title>
        <authorList>
            <person name="Zhang X."/>
        </authorList>
    </citation>
    <scope>NUCLEOTIDE SEQUENCE</scope>
    <source>
        <strain evidence="1">KACC 12507</strain>
    </source>
</reference>
<dbReference type="EMBL" id="JAUKPO010000035">
    <property type="protein sequence ID" value="MDO1450721.1"/>
    <property type="molecule type" value="Genomic_DNA"/>
</dbReference>
<dbReference type="RefSeq" id="WP_302041519.1">
    <property type="nucleotide sequence ID" value="NZ_JAUKPO010000035.1"/>
</dbReference>